<reference evidence="3 4" key="1">
    <citation type="submission" date="2024-09" db="EMBL/GenBank/DDBJ databases">
        <title>Chromosome-scale assembly of Riccia fluitans.</title>
        <authorList>
            <person name="Paukszto L."/>
            <person name="Sawicki J."/>
            <person name="Karawczyk K."/>
            <person name="Piernik-Szablinska J."/>
            <person name="Szczecinska M."/>
            <person name="Mazdziarz M."/>
        </authorList>
    </citation>
    <scope>NUCLEOTIDE SEQUENCE [LARGE SCALE GENOMIC DNA]</scope>
    <source>
        <strain evidence="3">Rf_01</strain>
        <tissue evidence="3">Aerial parts of the thallus</tissue>
    </source>
</reference>
<feature type="signal peptide" evidence="2">
    <location>
        <begin position="1"/>
        <end position="28"/>
    </location>
</feature>
<dbReference type="Proteomes" id="UP001605036">
    <property type="component" value="Unassembled WGS sequence"/>
</dbReference>
<feature type="chain" id="PRO_5044785457" evidence="2">
    <location>
        <begin position="29"/>
        <end position="148"/>
    </location>
</feature>
<evidence type="ECO:0000256" key="2">
    <source>
        <dbReference type="SAM" id="SignalP"/>
    </source>
</evidence>
<keyword evidence="4" id="KW-1185">Reference proteome</keyword>
<evidence type="ECO:0000313" key="3">
    <source>
        <dbReference type="EMBL" id="KAL2629249.1"/>
    </source>
</evidence>
<dbReference type="EMBL" id="JBHFFA010000004">
    <property type="protein sequence ID" value="KAL2629249.1"/>
    <property type="molecule type" value="Genomic_DNA"/>
</dbReference>
<organism evidence="3 4">
    <name type="scientific">Riccia fluitans</name>
    <dbReference type="NCBI Taxonomy" id="41844"/>
    <lineage>
        <taxon>Eukaryota</taxon>
        <taxon>Viridiplantae</taxon>
        <taxon>Streptophyta</taxon>
        <taxon>Embryophyta</taxon>
        <taxon>Marchantiophyta</taxon>
        <taxon>Marchantiopsida</taxon>
        <taxon>Marchantiidae</taxon>
        <taxon>Marchantiales</taxon>
        <taxon>Ricciaceae</taxon>
        <taxon>Riccia</taxon>
    </lineage>
</organism>
<keyword evidence="2" id="KW-0732">Signal</keyword>
<gene>
    <name evidence="3" type="ORF">R1flu_013935</name>
</gene>
<proteinExistence type="predicted"/>
<comment type="caution">
    <text evidence="3">The sequence shown here is derived from an EMBL/GenBank/DDBJ whole genome shotgun (WGS) entry which is preliminary data.</text>
</comment>
<evidence type="ECO:0000256" key="1">
    <source>
        <dbReference type="SAM" id="MobiDB-lite"/>
    </source>
</evidence>
<accession>A0ABD1YFS6</accession>
<name>A0ABD1YFS6_9MARC</name>
<feature type="region of interest" description="Disordered" evidence="1">
    <location>
        <begin position="82"/>
        <end position="148"/>
    </location>
</feature>
<evidence type="ECO:0000313" key="4">
    <source>
        <dbReference type="Proteomes" id="UP001605036"/>
    </source>
</evidence>
<dbReference type="AlphaFoldDB" id="A0ABD1YFS6"/>
<feature type="compositionally biased region" description="Pro residues" evidence="1">
    <location>
        <begin position="103"/>
        <end position="148"/>
    </location>
</feature>
<protein>
    <submittedName>
        <fullName evidence="3">Uncharacterized protein</fullName>
    </submittedName>
</protein>
<sequence>MERTRSFDLKCAALFCLILAAVFDCSDAGRMRQTNGRFALDSSKSLNAVAKLRAQRLGRRWVSRKELLGGDDLIFAMDYNHNPGGPRPVPAAPTGQTPKIGVSPPPAEYIVAPPPPSPPPPLLPMPPPLPPLDIPPLPNPFAPPPPPG</sequence>